<evidence type="ECO:0000259" key="6">
    <source>
        <dbReference type="Pfam" id="PF00441"/>
    </source>
</evidence>
<dbReference type="PANTHER" id="PTHR43884:SF12">
    <property type="entry name" value="ISOVALERYL-COA DEHYDROGENASE, MITOCHONDRIAL-RELATED"/>
    <property type="match status" value="1"/>
</dbReference>
<evidence type="ECO:0000313" key="10">
    <source>
        <dbReference type="Proteomes" id="UP000192284"/>
    </source>
</evidence>
<keyword evidence="3 5" id="KW-0285">Flavoprotein</keyword>
<comment type="similarity">
    <text evidence="2 5">Belongs to the acyl-CoA dehydrogenase family.</text>
</comment>
<dbReference type="InterPro" id="IPR009075">
    <property type="entry name" value="AcylCo_DH/oxidase_C"/>
</dbReference>
<evidence type="ECO:0000259" key="8">
    <source>
        <dbReference type="Pfam" id="PF02771"/>
    </source>
</evidence>
<dbReference type="GO" id="GO:0003995">
    <property type="term" value="F:acyl-CoA dehydrogenase activity"/>
    <property type="evidence" value="ECO:0007669"/>
    <property type="project" value="TreeGrafter"/>
</dbReference>
<evidence type="ECO:0008006" key="11">
    <source>
        <dbReference type="Google" id="ProtNLM"/>
    </source>
</evidence>
<organism evidence="9 10">
    <name type="scientific">Mycobacterium angelicum</name>
    <dbReference type="NCBI Taxonomy" id="470074"/>
    <lineage>
        <taxon>Bacteria</taxon>
        <taxon>Bacillati</taxon>
        <taxon>Actinomycetota</taxon>
        <taxon>Actinomycetes</taxon>
        <taxon>Mycobacteriales</taxon>
        <taxon>Mycobacteriaceae</taxon>
        <taxon>Mycobacterium</taxon>
    </lineage>
</organism>
<keyword evidence="5" id="KW-0560">Oxidoreductase</keyword>
<evidence type="ECO:0000256" key="2">
    <source>
        <dbReference type="ARBA" id="ARBA00009347"/>
    </source>
</evidence>
<evidence type="ECO:0000256" key="5">
    <source>
        <dbReference type="RuleBase" id="RU362125"/>
    </source>
</evidence>
<keyword evidence="10" id="KW-1185">Reference proteome</keyword>
<dbReference type="OrthoDB" id="2769798at2"/>
<dbReference type="InterPro" id="IPR046373">
    <property type="entry name" value="Acyl-CoA_Oxase/DH_mid-dom_sf"/>
</dbReference>
<dbReference type="Pfam" id="PF02770">
    <property type="entry name" value="Acyl-CoA_dh_M"/>
    <property type="match status" value="1"/>
</dbReference>
<dbReference type="Gene3D" id="1.20.140.10">
    <property type="entry name" value="Butyryl-CoA Dehydrogenase, subunit A, domain 3"/>
    <property type="match status" value="1"/>
</dbReference>
<keyword evidence="4 5" id="KW-0274">FAD</keyword>
<dbReference type="InterPro" id="IPR036250">
    <property type="entry name" value="AcylCo_DH-like_C"/>
</dbReference>
<feature type="domain" description="Acyl-CoA dehydrogenase/oxidase N-terminal" evidence="8">
    <location>
        <begin position="20"/>
        <end position="90"/>
    </location>
</feature>
<comment type="caution">
    <text evidence="9">The sequence shown here is derived from an EMBL/GenBank/DDBJ whole genome shotgun (WGS) entry which is preliminary data.</text>
</comment>
<evidence type="ECO:0000256" key="4">
    <source>
        <dbReference type="ARBA" id="ARBA00022827"/>
    </source>
</evidence>
<reference evidence="9 10" key="1">
    <citation type="submission" date="2017-02" db="EMBL/GenBank/DDBJ databases">
        <title>The new phylogeny of genus Mycobacterium.</title>
        <authorList>
            <person name="Tortoli E."/>
            <person name="Trovato A."/>
            <person name="Cirillo D.M."/>
        </authorList>
    </citation>
    <scope>NUCLEOTIDE SEQUENCE [LARGE SCALE GENOMIC DNA]</scope>
    <source>
        <strain evidence="9 10">DSM 45057</strain>
    </source>
</reference>
<proteinExistence type="inferred from homology"/>
<dbReference type="PANTHER" id="PTHR43884">
    <property type="entry name" value="ACYL-COA DEHYDROGENASE"/>
    <property type="match status" value="1"/>
</dbReference>
<gene>
    <name evidence="9" type="ORF">BST12_11065</name>
</gene>
<dbReference type="SUPFAM" id="SSF56645">
    <property type="entry name" value="Acyl-CoA dehydrogenase NM domain-like"/>
    <property type="match status" value="1"/>
</dbReference>
<evidence type="ECO:0000313" key="9">
    <source>
        <dbReference type="EMBL" id="ORA21935.1"/>
    </source>
</evidence>
<dbReference type="Proteomes" id="UP000192284">
    <property type="component" value="Unassembled WGS sequence"/>
</dbReference>
<dbReference type="Pfam" id="PF00441">
    <property type="entry name" value="Acyl-CoA_dh_1"/>
    <property type="match status" value="1"/>
</dbReference>
<sequence>MQALLDGVPVGSVRDWPEFLRELGISGLHMPARWGGVPDGTLRRAIAIEELSRRSPAAGATLSAATLGTGLILLGGNRAQQDRWLPELAASREIMTICMTEPDSGSHLLGMQTTAERDGDGWILNGRKCFIGNSHIATAHGVIARTSRGQHHGALSAFVVPTDSAGCRVGDRHSFGGLGEFSIGELVFENCRVDGANLVGSVGMGVALAHAVIARHGKPNIGSLALGLQAAAIDRLLTYTEQRQLYNAPLADLGSIESRVAEAYRQLYLSRIAMYEAAAAADLGHTNEIGFTVAKLSASQSASATALSVAEAMGARGCDSTIGVLDLLADALMTSAPSGTHDVNRKRIAEYARRMHSESADQQRCRVPQLNLVN</sequence>
<dbReference type="EMBL" id="MVHE01000012">
    <property type="protein sequence ID" value="ORA21935.1"/>
    <property type="molecule type" value="Genomic_DNA"/>
</dbReference>
<dbReference type="SUPFAM" id="SSF47203">
    <property type="entry name" value="Acyl-CoA dehydrogenase C-terminal domain-like"/>
    <property type="match status" value="1"/>
</dbReference>
<accession>A0A1W9ZW91</accession>
<protein>
    <recommendedName>
        <fullName evidence="11">Acyl-CoA dehydrogenase</fullName>
    </recommendedName>
</protein>
<dbReference type="InterPro" id="IPR013786">
    <property type="entry name" value="AcylCoA_DH/ox_N"/>
</dbReference>
<dbReference type="CDD" id="cd00567">
    <property type="entry name" value="ACAD"/>
    <property type="match status" value="1"/>
</dbReference>
<feature type="domain" description="Acyl-CoA oxidase/dehydrogenase middle" evidence="7">
    <location>
        <begin position="97"/>
        <end position="191"/>
    </location>
</feature>
<dbReference type="GO" id="GO:0050660">
    <property type="term" value="F:flavin adenine dinucleotide binding"/>
    <property type="evidence" value="ECO:0007669"/>
    <property type="project" value="InterPro"/>
</dbReference>
<dbReference type="Gene3D" id="1.10.540.10">
    <property type="entry name" value="Acyl-CoA dehydrogenase/oxidase, N-terminal domain"/>
    <property type="match status" value="1"/>
</dbReference>
<dbReference type="RefSeq" id="WP_083113152.1">
    <property type="nucleotide sequence ID" value="NZ_JACKTS010000037.1"/>
</dbReference>
<dbReference type="Gene3D" id="2.40.110.10">
    <property type="entry name" value="Butyryl-CoA Dehydrogenase, subunit A, domain 2"/>
    <property type="match status" value="1"/>
</dbReference>
<dbReference type="InterPro" id="IPR006091">
    <property type="entry name" value="Acyl-CoA_Oxase/DH_mid-dom"/>
</dbReference>
<name>A0A1W9ZW91_MYCAN</name>
<dbReference type="InterPro" id="IPR009100">
    <property type="entry name" value="AcylCoA_DH/oxidase_NM_dom_sf"/>
</dbReference>
<feature type="domain" description="Acyl-CoA dehydrogenase/oxidase C-terminal" evidence="6">
    <location>
        <begin position="207"/>
        <end position="350"/>
    </location>
</feature>
<evidence type="ECO:0000259" key="7">
    <source>
        <dbReference type="Pfam" id="PF02770"/>
    </source>
</evidence>
<comment type="cofactor">
    <cofactor evidence="1 5">
        <name>FAD</name>
        <dbReference type="ChEBI" id="CHEBI:57692"/>
    </cofactor>
</comment>
<dbReference type="InterPro" id="IPR037069">
    <property type="entry name" value="AcylCoA_DH/ox_N_sf"/>
</dbReference>
<dbReference type="AlphaFoldDB" id="A0A1W9ZW91"/>
<dbReference type="Pfam" id="PF02771">
    <property type="entry name" value="Acyl-CoA_dh_N"/>
    <property type="match status" value="1"/>
</dbReference>
<evidence type="ECO:0000256" key="1">
    <source>
        <dbReference type="ARBA" id="ARBA00001974"/>
    </source>
</evidence>
<evidence type="ECO:0000256" key="3">
    <source>
        <dbReference type="ARBA" id="ARBA00022630"/>
    </source>
</evidence>